<gene>
    <name evidence="2" type="ORF">GMOD_00005773</name>
</gene>
<evidence type="ECO:0000313" key="3">
    <source>
        <dbReference type="Proteomes" id="UP000265663"/>
    </source>
</evidence>
<dbReference type="OrthoDB" id="3650366at2759"/>
<dbReference type="Proteomes" id="UP000265663">
    <property type="component" value="Unassembled WGS sequence"/>
</dbReference>
<dbReference type="GO" id="GO:0016787">
    <property type="term" value="F:hydrolase activity"/>
    <property type="evidence" value="ECO:0007669"/>
    <property type="project" value="UniProtKB-KW"/>
</dbReference>
<organism evidence="2 3">
    <name type="scientific">Pyrenophora seminiperda CCB06</name>
    <dbReference type="NCBI Taxonomy" id="1302712"/>
    <lineage>
        <taxon>Eukaryota</taxon>
        <taxon>Fungi</taxon>
        <taxon>Dikarya</taxon>
        <taxon>Ascomycota</taxon>
        <taxon>Pezizomycotina</taxon>
        <taxon>Dothideomycetes</taxon>
        <taxon>Pleosporomycetidae</taxon>
        <taxon>Pleosporales</taxon>
        <taxon>Pleosporineae</taxon>
        <taxon>Pleosporaceae</taxon>
        <taxon>Pyrenophora</taxon>
    </lineage>
</organism>
<dbReference type="SUPFAM" id="SSF52540">
    <property type="entry name" value="P-loop containing nucleoside triphosphate hydrolases"/>
    <property type="match status" value="1"/>
</dbReference>
<dbReference type="PANTHER" id="PTHR48312">
    <property type="match status" value="1"/>
</dbReference>
<feature type="coiled-coil region" evidence="1">
    <location>
        <begin position="78"/>
        <end position="105"/>
    </location>
</feature>
<keyword evidence="3" id="KW-1185">Reference proteome</keyword>
<reference evidence="2 3" key="1">
    <citation type="journal article" date="2014" name="PLoS ONE">
        <title>De novo Genome Assembly of the Fungal Plant Pathogen Pyrenophora semeniperda.</title>
        <authorList>
            <person name="Soliai M.M."/>
            <person name="Meyer S.E."/>
            <person name="Udall J.A."/>
            <person name="Elzinga D.E."/>
            <person name="Hermansen R.A."/>
            <person name="Bodily P.M."/>
            <person name="Hart A.A."/>
            <person name="Coleman C.E."/>
        </authorList>
    </citation>
    <scope>NUCLEOTIDE SEQUENCE [LARGE SCALE GENOMIC DNA]</scope>
    <source>
        <strain evidence="2 3">CCB06</strain>
        <tissue evidence="2">Mycelium</tissue>
    </source>
</reference>
<evidence type="ECO:0000256" key="1">
    <source>
        <dbReference type="SAM" id="Coils"/>
    </source>
</evidence>
<name>A0A3M7M9Y2_9PLEO</name>
<keyword evidence="2" id="KW-0378">Hydrolase</keyword>
<keyword evidence="1" id="KW-0175">Coiled coil</keyword>
<accession>A0A3M7M9Y2</accession>
<dbReference type="AlphaFoldDB" id="A0A3M7M9Y2"/>
<dbReference type="PANTHER" id="PTHR48312:SF1">
    <property type="entry name" value="SULFOTRANSFERASE"/>
    <property type="match status" value="1"/>
</dbReference>
<dbReference type="InterPro" id="IPR027417">
    <property type="entry name" value="P-loop_NTPase"/>
</dbReference>
<protein>
    <submittedName>
        <fullName evidence="2">P-loop containing nucleoside triphosphate hydrolase</fullName>
    </submittedName>
</protein>
<sequence>MPGTITPSSQANSDNDGPPAHVVGVYYLTHPRSASNLFQNMMSKQPGYQNSGYKLFDSGFHFMRALAADKGPFSAWPAEERQQMYDDYKNAFEAMQDELEDAKKNGKKVFIKEHAYFLWSPDKIYADLYPNQDGNLDPCTVHERHVSPEEAASLPHTNPSSLPDNFLLSFQPVFQIRHPVLMFPSAIRAQRGINIGGHCGVPDTLFGKVTLSLRRSRELYDWYLTHGPPVGIHPRIIDADDVMRDPSAVRKLCLQTGLDPDAVQYEWEAKAQDAHPAKARFLSTISASRGILPGFTASEVDVEREKEKWVVEFGEVDGKGLADKVDAAMGDYEYLWERRTTGGGGEVGAP</sequence>
<evidence type="ECO:0000313" key="2">
    <source>
        <dbReference type="EMBL" id="RMZ71248.1"/>
    </source>
</evidence>
<dbReference type="EMBL" id="KE747826">
    <property type="protein sequence ID" value="RMZ71248.1"/>
    <property type="molecule type" value="Genomic_DNA"/>
</dbReference>
<proteinExistence type="predicted"/>